<evidence type="ECO:0000256" key="1">
    <source>
        <dbReference type="SAM" id="Phobius"/>
    </source>
</evidence>
<feature type="transmembrane region" description="Helical" evidence="1">
    <location>
        <begin position="277"/>
        <end position="300"/>
    </location>
</feature>
<dbReference type="Pfam" id="PF04235">
    <property type="entry name" value="DUF418"/>
    <property type="match status" value="1"/>
</dbReference>
<keyword evidence="4" id="KW-1185">Reference proteome</keyword>
<evidence type="ECO:0000313" key="3">
    <source>
        <dbReference type="EMBL" id="GGD44774.1"/>
    </source>
</evidence>
<dbReference type="InterPro" id="IPR052529">
    <property type="entry name" value="Bact_Transport_Assoc"/>
</dbReference>
<feature type="transmembrane region" description="Helical" evidence="1">
    <location>
        <begin position="109"/>
        <end position="128"/>
    </location>
</feature>
<feature type="transmembrane region" description="Helical" evidence="1">
    <location>
        <begin position="69"/>
        <end position="97"/>
    </location>
</feature>
<proteinExistence type="predicted"/>
<reference evidence="3 4" key="1">
    <citation type="journal article" date="2014" name="Int. J. Syst. Evol. Microbiol.">
        <title>Complete genome sequence of Corynebacterium casei LMG S-19264T (=DSM 44701T), isolated from a smear-ripened cheese.</title>
        <authorList>
            <consortium name="US DOE Joint Genome Institute (JGI-PGF)"/>
            <person name="Walter F."/>
            <person name="Albersmeier A."/>
            <person name="Kalinowski J."/>
            <person name="Ruckert C."/>
        </authorList>
    </citation>
    <scope>NUCLEOTIDE SEQUENCE [LARGE SCALE GENOMIC DNA]</scope>
    <source>
        <strain evidence="3 4">CGMCC 1.15358</strain>
    </source>
</reference>
<accession>A0A917DK08</accession>
<evidence type="ECO:0000313" key="4">
    <source>
        <dbReference type="Proteomes" id="UP000598997"/>
    </source>
</evidence>
<dbReference type="PANTHER" id="PTHR30590:SF2">
    <property type="entry name" value="INNER MEMBRANE PROTEIN"/>
    <property type="match status" value="1"/>
</dbReference>
<sequence length="430" mass="48132">MTNAVPMDMMDVAATPDEPATAGRIRSLDLVRGFAVLGILAANMVAFALPGSAHRVPTMIEDSFAEKLFWLINLLLVDGKMRGLFTVLFGAGVALFLEHARAKGAKGWWLQFRRLFWLWVFGSLHYVLFFEGDILLDYAVMGLFLVPILLVPRVPNWALVVLAAALLVWDGYGAASHFDPDYQMERAIAAGTADAQTARDYADWRGGFEGDTRDALAFDQRASFIDMAVDRHERDTPISRTIFVIVAYGAGYLALMLIGAALYRAGFFTGNWNAQKVVLWSSIGIVFSLFVALGVGLAIWQSGFGPATTYFYTYAWAPQYRLPMVLGMAGLLVVATPKLGTTWLGERLSAAGRMAFTNYIAMSVIFPVFFHGWGLGLIAQVSRWGIWLFVFAGWALMLGWSKPWLERYRFGPLEWLWRCLTYWKVFAFRR</sequence>
<keyword evidence="1" id="KW-0812">Transmembrane</keyword>
<organism evidence="3 4">
    <name type="scientific">Croceicoccus pelagius</name>
    <dbReference type="NCBI Taxonomy" id="1703341"/>
    <lineage>
        <taxon>Bacteria</taxon>
        <taxon>Pseudomonadati</taxon>
        <taxon>Pseudomonadota</taxon>
        <taxon>Alphaproteobacteria</taxon>
        <taxon>Sphingomonadales</taxon>
        <taxon>Erythrobacteraceae</taxon>
        <taxon>Croceicoccus</taxon>
    </lineage>
</organism>
<dbReference type="Proteomes" id="UP000598997">
    <property type="component" value="Unassembled WGS sequence"/>
</dbReference>
<keyword evidence="1" id="KW-0472">Membrane</keyword>
<feature type="transmembrane region" description="Helical" evidence="1">
    <location>
        <begin position="320"/>
        <end position="344"/>
    </location>
</feature>
<evidence type="ECO:0000259" key="2">
    <source>
        <dbReference type="Pfam" id="PF04235"/>
    </source>
</evidence>
<keyword evidence="1" id="KW-1133">Transmembrane helix</keyword>
<dbReference type="InterPro" id="IPR007349">
    <property type="entry name" value="DUF418"/>
</dbReference>
<feature type="transmembrane region" description="Helical" evidence="1">
    <location>
        <begin position="242"/>
        <end position="265"/>
    </location>
</feature>
<dbReference type="EMBL" id="BMIO01000005">
    <property type="protein sequence ID" value="GGD44774.1"/>
    <property type="molecule type" value="Genomic_DNA"/>
</dbReference>
<feature type="domain" description="DUF418" evidence="2">
    <location>
        <begin position="262"/>
        <end position="424"/>
    </location>
</feature>
<dbReference type="AlphaFoldDB" id="A0A917DK08"/>
<comment type="caution">
    <text evidence="3">The sequence shown here is derived from an EMBL/GenBank/DDBJ whole genome shotgun (WGS) entry which is preliminary data.</text>
</comment>
<name>A0A917DK08_9SPHN</name>
<protein>
    <recommendedName>
        <fullName evidence="2">DUF418 domain-containing protein</fullName>
    </recommendedName>
</protein>
<feature type="transmembrane region" description="Helical" evidence="1">
    <location>
        <begin position="157"/>
        <end position="175"/>
    </location>
</feature>
<feature type="transmembrane region" description="Helical" evidence="1">
    <location>
        <begin position="30"/>
        <end position="49"/>
    </location>
</feature>
<gene>
    <name evidence="3" type="ORF">GCM10010989_18570</name>
</gene>
<feature type="transmembrane region" description="Helical" evidence="1">
    <location>
        <begin position="384"/>
        <end position="400"/>
    </location>
</feature>
<dbReference type="PANTHER" id="PTHR30590">
    <property type="entry name" value="INNER MEMBRANE PROTEIN"/>
    <property type="match status" value="1"/>
</dbReference>
<feature type="transmembrane region" description="Helical" evidence="1">
    <location>
        <begin position="356"/>
        <end position="378"/>
    </location>
</feature>